<feature type="transmembrane region" description="Helical" evidence="1">
    <location>
        <begin position="349"/>
        <end position="370"/>
    </location>
</feature>
<feature type="transmembrane region" description="Helical" evidence="1">
    <location>
        <begin position="282"/>
        <end position="305"/>
    </location>
</feature>
<dbReference type="RefSeq" id="WP_191188953.1">
    <property type="nucleotide sequence ID" value="NZ_JACWMY010000005.1"/>
</dbReference>
<accession>A0ABR7WPM7</accession>
<dbReference type="EMBL" id="JACWMY010000005">
    <property type="protein sequence ID" value="MBD1364280.1"/>
    <property type="molecule type" value="Genomic_DNA"/>
</dbReference>
<organism evidence="2 3">
    <name type="scientific">Mucilaginibacter pankratovii</name>
    <dbReference type="NCBI Taxonomy" id="2772110"/>
    <lineage>
        <taxon>Bacteria</taxon>
        <taxon>Pseudomonadati</taxon>
        <taxon>Bacteroidota</taxon>
        <taxon>Sphingobacteriia</taxon>
        <taxon>Sphingobacteriales</taxon>
        <taxon>Sphingobacteriaceae</taxon>
        <taxon>Mucilaginibacter</taxon>
    </lineage>
</organism>
<gene>
    <name evidence="2" type="ORF">IDJ77_10715</name>
</gene>
<keyword evidence="1" id="KW-0472">Membrane</keyword>
<protein>
    <submittedName>
        <fullName evidence="2">DUF3667 domain-containing protein</fullName>
    </submittedName>
</protein>
<sequence length="373" mass="43257">MKKHYRHETDCLNCGTDLQGNFCHKCGQENLEMKESFGHMLNHAVSDYFHFDYQFFHTLKPLFAKPGKLTVDYLAGRRMQYLHPVKMYIFISLVFFVVFFKQNGKDLVKVTDSKEKGSATISPLKAKMLEGIEKDTSLTPAEKEKAKQAIGYISGSVADHDSIKNTKKTVNGKTVYYTDDPEEVAKGNFNFIGDKDSSKTYDEYLKNQSKHPEGERDGLILRYIKKKSYDWKSQGKNAPEILVEGLKHNAPKMMFVLLPLFALILKIAFWKNHKLYVEHIIYSIHLHCFIFLFLTFTIIIGMILPHSWSNVMNWISFITTISIIWYVYRSFRVVYNRSRWRTVTKMLGVSLMYALATGLCFFVFIVITMLTSV</sequence>
<dbReference type="InterPro" id="IPR022134">
    <property type="entry name" value="DUF3667"/>
</dbReference>
<reference evidence="2 3" key="1">
    <citation type="submission" date="2020-09" db="EMBL/GenBank/DDBJ databases">
        <title>Novel species of Mucilaginibacter isolated from a glacier on the Tibetan Plateau.</title>
        <authorList>
            <person name="Liu Q."/>
            <person name="Xin Y.-H."/>
        </authorList>
    </citation>
    <scope>NUCLEOTIDE SEQUENCE [LARGE SCALE GENOMIC DNA]</scope>
    <source>
        <strain evidence="2 3">ZT4R22</strain>
    </source>
</reference>
<evidence type="ECO:0000313" key="2">
    <source>
        <dbReference type="EMBL" id="MBD1364280.1"/>
    </source>
</evidence>
<feature type="transmembrane region" description="Helical" evidence="1">
    <location>
        <begin position="311"/>
        <end position="328"/>
    </location>
</feature>
<feature type="transmembrane region" description="Helical" evidence="1">
    <location>
        <begin position="253"/>
        <end position="270"/>
    </location>
</feature>
<keyword evidence="3" id="KW-1185">Reference proteome</keyword>
<comment type="caution">
    <text evidence="2">The sequence shown here is derived from an EMBL/GenBank/DDBJ whole genome shotgun (WGS) entry which is preliminary data.</text>
</comment>
<name>A0ABR7WPM7_9SPHI</name>
<dbReference type="Pfam" id="PF12412">
    <property type="entry name" value="DUF3667"/>
    <property type="match status" value="1"/>
</dbReference>
<feature type="transmembrane region" description="Helical" evidence="1">
    <location>
        <begin position="87"/>
        <end position="104"/>
    </location>
</feature>
<keyword evidence="1" id="KW-1133">Transmembrane helix</keyword>
<proteinExistence type="predicted"/>
<dbReference type="Proteomes" id="UP000606600">
    <property type="component" value="Unassembled WGS sequence"/>
</dbReference>
<evidence type="ECO:0000256" key="1">
    <source>
        <dbReference type="SAM" id="Phobius"/>
    </source>
</evidence>
<evidence type="ECO:0000313" key="3">
    <source>
        <dbReference type="Proteomes" id="UP000606600"/>
    </source>
</evidence>
<keyword evidence="1" id="KW-0812">Transmembrane</keyword>